<organism evidence="2 3">
    <name type="scientific">Echria macrotheca</name>
    <dbReference type="NCBI Taxonomy" id="438768"/>
    <lineage>
        <taxon>Eukaryota</taxon>
        <taxon>Fungi</taxon>
        <taxon>Dikarya</taxon>
        <taxon>Ascomycota</taxon>
        <taxon>Pezizomycotina</taxon>
        <taxon>Sordariomycetes</taxon>
        <taxon>Sordariomycetidae</taxon>
        <taxon>Sordariales</taxon>
        <taxon>Schizotheciaceae</taxon>
        <taxon>Echria</taxon>
    </lineage>
</organism>
<comment type="caution">
    <text evidence="2">The sequence shown here is derived from an EMBL/GenBank/DDBJ whole genome shotgun (WGS) entry which is preliminary data.</text>
</comment>
<keyword evidence="1" id="KW-0812">Transmembrane</keyword>
<evidence type="ECO:0000313" key="3">
    <source>
        <dbReference type="Proteomes" id="UP001239445"/>
    </source>
</evidence>
<feature type="transmembrane region" description="Helical" evidence="1">
    <location>
        <begin position="52"/>
        <end position="74"/>
    </location>
</feature>
<reference evidence="2" key="1">
    <citation type="submission" date="2023-06" db="EMBL/GenBank/DDBJ databases">
        <title>Genome-scale phylogeny and comparative genomics of the fungal order Sordariales.</title>
        <authorList>
            <consortium name="Lawrence Berkeley National Laboratory"/>
            <person name="Hensen N."/>
            <person name="Bonometti L."/>
            <person name="Westerberg I."/>
            <person name="Brannstrom I.O."/>
            <person name="Guillou S."/>
            <person name="Cros-Aarteil S."/>
            <person name="Calhoun S."/>
            <person name="Haridas S."/>
            <person name="Kuo A."/>
            <person name="Mondo S."/>
            <person name="Pangilinan J."/>
            <person name="Riley R."/>
            <person name="Labutti K."/>
            <person name="Andreopoulos B."/>
            <person name="Lipzen A."/>
            <person name="Chen C."/>
            <person name="Yanf M."/>
            <person name="Daum C."/>
            <person name="Ng V."/>
            <person name="Clum A."/>
            <person name="Steindorff A."/>
            <person name="Ohm R."/>
            <person name="Martin F."/>
            <person name="Silar P."/>
            <person name="Natvig D."/>
            <person name="Lalanne C."/>
            <person name="Gautier V."/>
            <person name="Ament-Velasquez S.L."/>
            <person name="Kruys A."/>
            <person name="Hutchinson M.I."/>
            <person name="Powell A.J."/>
            <person name="Barry K."/>
            <person name="Miller A.N."/>
            <person name="Grigoriev I.V."/>
            <person name="Debuchy R."/>
            <person name="Gladieux P."/>
            <person name="Thoren M.H."/>
            <person name="Johannesson H."/>
        </authorList>
    </citation>
    <scope>NUCLEOTIDE SEQUENCE</scope>
    <source>
        <strain evidence="2">PSN4</strain>
    </source>
</reference>
<name>A0AAJ0FCT3_9PEZI</name>
<protein>
    <submittedName>
        <fullName evidence="2">Uncharacterized protein</fullName>
    </submittedName>
</protein>
<feature type="transmembrane region" description="Helical" evidence="1">
    <location>
        <begin position="140"/>
        <end position="171"/>
    </location>
</feature>
<dbReference type="Proteomes" id="UP001239445">
    <property type="component" value="Unassembled WGS sequence"/>
</dbReference>
<evidence type="ECO:0000256" key="1">
    <source>
        <dbReference type="SAM" id="Phobius"/>
    </source>
</evidence>
<accession>A0AAJ0FCT3</accession>
<sequence length="272" mass="30832">MPRRNWPPKKILVSAAVTTTMTIILYHVSKTIDWPSLLAHTQDITKDMDMYIVFYTVLRFVFDKAFLATWFIVAKIYVPTVLTRNVLVPYSIEHTSLASKNTGFVAERYELRDPFRDTLPPVAALIVLPPLYALDAAVALAMFIAFVICGLCGLLLCIGILSAIFEYIYYLPRDMAKNVIRDAAVVLPLTYVYFLGAWLWGTETFSPSFETLVTYGQLYIAADIVMRATIIRWIKEVYYQEEEDGALVVVICAGLFEVRIQRRGGELRTSGT</sequence>
<keyword evidence="3" id="KW-1185">Reference proteome</keyword>
<dbReference type="AlphaFoldDB" id="A0AAJ0FCT3"/>
<keyword evidence="1" id="KW-1133">Transmembrane helix</keyword>
<feature type="transmembrane region" description="Helical" evidence="1">
    <location>
        <begin position="212"/>
        <end position="230"/>
    </location>
</feature>
<proteinExistence type="predicted"/>
<keyword evidence="1" id="KW-0472">Membrane</keyword>
<dbReference type="EMBL" id="MU839832">
    <property type="protein sequence ID" value="KAK1756465.1"/>
    <property type="molecule type" value="Genomic_DNA"/>
</dbReference>
<feature type="transmembrane region" description="Helical" evidence="1">
    <location>
        <begin position="183"/>
        <end position="200"/>
    </location>
</feature>
<gene>
    <name evidence="2" type="ORF">QBC47DRAFT_360151</name>
</gene>
<evidence type="ECO:0000313" key="2">
    <source>
        <dbReference type="EMBL" id="KAK1756465.1"/>
    </source>
</evidence>